<evidence type="ECO:0000313" key="3">
    <source>
        <dbReference type="Proteomes" id="UP000305471"/>
    </source>
</evidence>
<dbReference type="PANTHER" id="PTHR43283:SF7">
    <property type="entry name" value="BETA-LACTAMASE-RELATED DOMAIN-CONTAINING PROTEIN"/>
    <property type="match status" value="1"/>
</dbReference>
<dbReference type="PANTHER" id="PTHR43283">
    <property type="entry name" value="BETA-LACTAMASE-RELATED"/>
    <property type="match status" value="1"/>
</dbReference>
<dbReference type="InterPro" id="IPR050789">
    <property type="entry name" value="Diverse_Enzym_Activities"/>
</dbReference>
<dbReference type="SUPFAM" id="SSF56601">
    <property type="entry name" value="beta-lactamase/transpeptidase-like"/>
    <property type="match status" value="1"/>
</dbReference>
<dbReference type="Pfam" id="PF00144">
    <property type="entry name" value="Beta-lactamase"/>
    <property type="match status" value="1"/>
</dbReference>
<dbReference type="Proteomes" id="UP000305471">
    <property type="component" value="Unassembled WGS sequence"/>
</dbReference>
<accession>A0A4U0ZHG3</accession>
<sequence length="411" mass="48136">MFMKKLVISLTIFFFAFVCAFALLLSIQYSPTYVFRLATMHVADINDHQFFPKRSIEKSNSPSKFQLKSQEQYIESLFDRRLKVSGFDSFDDWALKSQTTSLIVIRNDEILYEKYFNGFSRESFFHSQSMAKSFISFLIGVAIDDGVIESVDDSIVKYIPILAERDIRFNSITIRHLLEMRSGLKYTTHYIPFTNIHSPWHDEAVGYYHNHMRDRLLNDIEVENSPGELFEYNNYNTNFLGMIIENATGKTVSNYLEEKLWQQIMEYDAFFSLDSWESGFEYMPSRLIARAIDYARFGMLYLNKGELQGKQLISASWVKQSLAEISNSSPDMYPDWFNNNNCERTYYSFHWWGHVNCDGTKQFFATGNLGQNIYVIPDLQIVIVHTGNSLKYYGDQDMWHIAKLLRKDLNN</sequence>
<keyword evidence="2" id="KW-0378">Hydrolase</keyword>
<proteinExistence type="predicted"/>
<dbReference type="InterPro" id="IPR012338">
    <property type="entry name" value="Beta-lactam/transpept-like"/>
</dbReference>
<dbReference type="Gene3D" id="3.40.710.10">
    <property type="entry name" value="DD-peptidase/beta-lactamase superfamily"/>
    <property type="match status" value="1"/>
</dbReference>
<dbReference type="AlphaFoldDB" id="A0A4U0ZHG3"/>
<feature type="domain" description="Beta-lactamase-related" evidence="1">
    <location>
        <begin position="100"/>
        <end position="392"/>
    </location>
</feature>
<keyword evidence="3" id="KW-1185">Reference proteome</keyword>
<protein>
    <submittedName>
        <fullName evidence="2">Serine hydrolase</fullName>
    </submittedName>
</protein>
<name>A0A4U0ZHG3_9ALTE</name>
<gene>
    <name evidence="2" type="ORF">E5672_10320</name>
</gene>
<organism evidence="2 3">
    <name type="scientific">Alteromonas portus</name>
    <dbReference type="NCBI Taxonomy" id="2565549"/>
    <lineage>
        <taxon>Bacteria</taxon>
        <taxon>Pseudomonadati</taxon>
        <taxon>Pseudomonadota</taxon>
        <taxon>Gammaproteobacteria</taxon>
        <taxon>Alteromonadales</taxon>
        <taxon>Alteromonadaceae</taxon>
        <taxon>Alteromonas/Salinimonas group</taxon>
        <taxon>Alteromonas</taxon>
    </lineage>
</organism>
<dbReference type="InterPro" id="IPR001466">
    <property type="entry name" value="Beta-lactam-related"/>
</dbReference>
<dbReference type="GO" id="GO:0016787">
    <property type="term" value="F:hydrolase activity"/>
    <property type="evidence" value="ECO:0007669"/>
    <property type="project" value="UniProtKB-KW"/>
</dbReference>
<evidence type="ECO:0000313" key="2">
    <source>
        <dbReference type="EMBL" id="TKB03425.1"/>
    </source>
</evidence>
<comment type="caution">
    <text evidence="2">The sequence shown here is derived from an EMBL/GenBank/DDBJ whole genome shotgun (WGS) entry which is preliminary data.</text>
</comment>
<dbReference type="EMBL" id="SWCO01000005">
    <property type="protein sequence ID" value="TKB03425.1"/>
    <property type="molecule type" value="Genomic_DNA"/>
</dbReference>
<reference evidence="2 3" key="1">
    <citation type="submission" date="2019-04" db="EMBL/GenBank/DDBJ databases">
        <title>Alteromonas portus sp. nov., an alginate lyase-excreting marine bacterium.</title>
        <authorList>
            <person name="Huang H."/>
            <person name="Mo K."/>
            <person name="Bao S."/>
        </authorList>
    </citation>
    <scope>NUCLEOTIDE SEQUENCE [LARGE SCALE GENOMIC DNA]</scope>
    <source>
        <strain evidence="2 3">HB161718</strain>
    </source>
</reference>
<evidence type="ECO:0000259" key="1">
    <source>
        <dbReference type="Pfam" id="PF00144"/>
    </source>
</evidence>